<dbReference type="InterPro" id="IPR036915">
    <property type="entry name" value="Cyclin-like_sf"/>
</dbReference>
<dbReference type="InterPro" id="IPR013922">
    <property type="entry name" value="Cyclin_PHO80-like"/>
</dbReference>
<dbReference type="PANTHER" id="PTHR15615:SF108">
    <property type="entry name" value="PROTEIN CNPPD1"/>
    <property type="match status" value="1"/>
</dbReference>
<evidence type="ECO:0000313" key="1">
    <source>
        <dbReference type="EMBL" id="KAJ8903689.1"/>
    </source>
</evidence>
<dbReference type="PANTHER" id="PTHR15615">
    <property type="match status" value="1"/>
</dbReference>
<dbReference type="EMBL" id="JAMWBK010000007">
    <property type="protein sequence ID" value="KAJ8903689.1"/>
    <property type="molecule type" value="Genomic_DNA"/>
</dbReference>
<accession>A0AAV8UML8</accession>
<protein>
    <recommendedName>
        <fullName evidence="3">Cyclin</fullName>
    </recommendedName>
</protein>
<reference evidence="1 2" key="1">
    <citation type="journal article" date="2023" name="Nat. Commun.">
        <title>Origin of minicircular mitochondrial genomes in red algae.</title>
        <authorList>
            <person name="Lee Y."/>
            <person name="Cho C.H."/>
            <person name="Lee Y.M."/>
            <person name="Park S.I."/>
            <person name="Yang J.H."/>
            <person name="West J.A."/>
            <person name="Bhattacharya D."/>
            <person name="Yoon H.S."/>
        </authorList>
    </citation>
    <scope>NUCLEOTIDE SEQUENCE [LARGE SCALE GENOMIC DNA]</scope>
    <source>
        <strain evidence="1 2">CCMP1338</strain>
        <tissue evidence="1">Whole cell</tissue>
    </source>
</reference>
<name>A0AAV8UML8_9RHOD</name>
<dbReference type="Pfam" id="PF08613">
    <property type="entry name" value="Cyclin"/>
    <property type="match status" value="1"/>
</dbReference>
<sequence>MGRGKLGDARDSIYCQAEKQNAAVEFVSRLQKQTMCSYSSLIAAFLYIDRLRLRGLKGFQLTTFTFRRLLATALVISSKYLDDEPLSNRCFSKAAEVPLEILNVLELHMLRELNFDLKITPKEFALYESRIFAEAMQSNDLSALHLKVMLAEKGMINRRDIAVAACDGVPMSGHF</sequence>
<dbReference type="Proteomes" id="UP001157974">
    <property type="component" value="Unassembled WGS sequence"/>
</dbReference>
<comment type="caution">
    <text evidence="1">The sequence shown here is derived from an EMBL/GenBank/DDBJ whole genome shotgun (WGS) entry which is preliminary data.</text>
</comment>
<dbReference type="SUPFAM" id="SSF47954">
    <property type="entry name" value="Cyclin-like"/>
    <property type="match status" value="1"/>
</dbReference>
<gene>
    <name evidence="1" type="ORF">NDN08_004790</name>
</gene>
<proteinExistence type="predicted"/>
<dbReference type="Gene3D" id="1.10.472.10">
    <property type="entry name" value="Cyclin-like"/>
    <property type="match status" value="1"/>
</dbReference>
<organism evidence="1 2">
    <name type="scientific">Rhodosorus marinus</name>
    <dbReference type="NCBI Taxonomy" id="101924"/>
    <lineage>
        <taxon>Eukaryota</taxon>
        <taxon>Rhodophyta</taxon>
        <taxon>Stylonematophyceae</taxon>
        <taxon>Stylonematales</taxon>
        <taxon>Stylonemataceae</taxon>
        <taxon>Rhodosorus</taxon>
    </lineage>
</organism>
<keyword evidence="2" id="KW-1185">Reference proteome</keyword>
<evidence type="ECO:0000313" key="2">
    <source>
        <dbReference type="Proteomes" id="UP001157974"/>
    </source>
</evidence>
<evidence type="ECO:0008006" key="3">
    <source>
        <dbReference type="Google" id="ProtNLM"/>
    </source>
</evidence>
<dbReference type="GO" id="GO:0019901">
    <property type="term" value="F:protein kinase binding"/>
    <property type="evidence" value="ECO:0007669"/>
    <property type="project" value="InterPro"/>
</dbReference>
<dbReference type="AlphaFoldDB" id="A0AAV8UML8"/>